<evidence type="ECO:0000313" key="2">
    <source>
        <dbReference type="EMBL" id="NME72283.1"/>
    </source>
</evidence>
<evidence type="ECO:0000256" key="1">
    <source>
        <dbReference type="SAM" id="SignalP"/>
    </source>
</evidence>
<organism evidence="2 3">
    <name type="scientific">Flammeovirga aprica JL-4</name>
    <dbReference type="NCBI Taxonomy" id="694437"/>
    <lineage>
        <taxon>Bacteria</taxon>
        <taxon>Pseudomonadati</taxon>
        <taxon>Bacteroidota</taxon>
        <taxon>Cytophagia</taxon>
        <taxon>Cytophagales</taxon>
        <taxon>Flammeovirgaceae</taxon>
        <taxon>Flammeovirga</taxon>
    </lineage>
</organism>
<reference evidence="2 3" key="1">
    <citation type="submission" date="2020-04" db="EMBL/GenBank/DDBJ databases">
        <title>Flammeovirga sp. SR4, a novel species isolated from seawater.</title>
        <authorList>
            <person name="Wang X."/>
        </authorList>
    </citation>
    <scope>NUCLEOTIDE SEQUENCE [LARGE SCALE GENOMIC DNA]</scope>
    <source>
        <strain evidence="2 3">ATCC 23126</strain>
    </source>
</reference>
<sequence length="136" mass="15420">MNRLILFSILSMLCTGVFAQEASISSSESFQKFRTKTQNGIFSLIENTPDSSLNRMGDLCIDSFKKNAVKSQSNIKLIVAQMQHLLDTETGQDFKTIQYHGAQKSTCDGVETVELIKNNSFKIENFVSVYLKKYFR</sequence>
<evidence type="ECO:0000313" key="3">
    <source>
        <dbReference type="Proteomes" id="UP000576082"/>
    </source>
</evidence>
<accession>A0A7X9XD04</accession>
<feature type="signal peptide" evidence="1">
    <location>
        <begin position="1"/>
        <end position="19"/>
    </location>
</feature>
<gene>
    <name evidence="2" type="ORF">HHU12_30260</name>
</gene>
<protein>
    <submittedName>
        <fullName evidence="2">Uncharacterized protein</fullName>
    </submittedName>
</protein>
<dbReference type="AlphaFoldDB" id="A0A7X9XD04"/>
<comment type="caution">
    <text evidence="2">The sequence shown here is derived from an EMBL/GenBank/DDBJ whole genome shotgun (WGS) entry which is preliminary data.</text>
</comment>
<keyword evidence="3" id="KW-1185">Reference proteome</keyword>
<dbReference type="Proteomes" id="UP000576082">
    <property type="component" value="Unassembled WGS sequence"/>
</dbReference>
<dbReference type="RefSeq" id="WP_169660477.1">
    <property type="nucleotide sequence ID" value="NZ_JABANE010000148.1"/>
</dbReference>
<keyword evidence="1" id="KW-0732">Signal</keyword>
<proteinExistence type="predicted"/>
<name>A0A7X9XD04_9BACT</name>
<dbReference type="EMBL" id="JABANE010000148">
    <property type="protein sequence ID" value="NME72283.1"/>
    <property type="molecule type" value="Genomic_DNA"/>
</dbReference>
<feature type="chain" id="PRO_5031198433" evidence="1">
    <location>
        <begin position="20"/>
        <end position="136"/>
    </location>
</feature>